<keyword evidence="2" id="KW-0732">Signal</keyword>
<feature type="chain" id="PRO_5046437681" description="PepSY domain-containing protein" evidence="2">
    <location>
        <begin position="22"/>
        <end position="193"/>
    </location>
</feature>
<dbReference type="RefSeq" id="WP_377030475.1">
    <property type="nucleotide sequence ID" value="NZ_JBHOMY010000057.1"/>
</dbReference>
<keyword evidence="4" id="KW-1185">Reference proteome</keyword>
<comment type="caution">
    <text evidence="3">The sequence shown here is derived from an EMBL/GenBank/DDBJ whole genome shotgun (WGS) entry which is preliminary data.</text>
</comment>
<reference evidence="3 4" key="1">
    <citation type="submission" date="2024-09" db="EMBL/GenBank/DDBJ databases">
        <title>Nodulacao em especies de Leguminosae Basais da Amazonia e Caracterizacao dos Rizobios e Bacterias Associadas aos Nodulos.</title>
        <authorList>
            <person name="Jambeiro I.C.A."/>
            <person name="Lopes I.S."/>
            <person name="Aguiar E.R.G.R."/>
            <person name="Santos A.F.J."/>
            <person name="Dos Santos J.M.F."/>
            <person name="Gross E."/>
        </authorList>
    </citation>
    <scope>NUCLEOTIDE SEQUENCE [LARGE SCALE GENOMIC DNA]</scope>
    <source>
        <strain evidence="3 4">BRUESC1165</strain>
    </source>
</reference>
<evidence type="ECO:0000313" key="4">
    <source>
        <dbReference type="Proteomes" id="UP001593940"/>
    </source>
</evidence>
<organism evidence="3 4">
    <name type="scientific">Microvirga arabica</name>
    <dbReference type="NCBI Taxonomy" id="1128671"/>
    <lineage>
        <taxon>Bacteria</taxon>
        <taxon>Pseudomonadati</taxon>
        <taxon>Pseudomonadota</taxon>
        <taxon>Alphaproteobacteria</taxon>
        <taxon>Hyphomicrobiales</taxon>
        <taxon>Methylobacteriaceae</taxon>
        <taxon>Microvirga</taxon>
    </lineage>
</organism>
<feature type="compositionally biased region" description="Gly residues" evidence="1">
    <location>
        <begin position="176"/>
        <end position="193"/>
    </location>
</feature>
<feature type="region of interest" description="Disordered" evidence="1">
    <location>
        <begin position="163"/>
        <end position="193"/>
    </location>
</feature>
<dbReference type="EMBL" id="JBHOMY010000057">
    <property type="protein sequence ID" value="MFC1458559.1"/>
    <property type="molecule type" value="Genomic_DNA"/>
</dbReference>
<accession>A0ABV6YBA6</accession>
<feature type="compositionally biased region" description="Low complexity" evidence="1">
    <location>
        <begin position="23"/>
        <end position="40"/>
    </location>
</feature>
<evidence type="ECO:0000256" key="1">
    <source>
        <dbReference type="SAM" id="MobiDB-lite"/>
    </source>
</evidence>
<name>A0ABV6YBA6_9HYPH</name>
<sequence length="193" mass="19305">MRALLVPTIALAMSVPSAAFAQSQPSAGQQGGSQSSQQMSTRSYKEVEDALKQAGIQNVRTLNAAYLVSAVTKEGEQVTFVVDPPAAAGTSGAGSTSSSGGSQQSAASGQQGNAQPSGSSGQQMALQNQQQVRDSLAKAGFTKVQILDAAYLATGRTQNGDMITMMIDPSAQTGATGSGGQTSTGSGGATTKP</sequence>
<evidence type="ECO:0000313" key="3">
    <source>
        <dbReference type="EMBL" id="MFC1458559.1"/>
    </source>
</evidence>
<feature type="compositionally biased region" description="Low complexity" evidence="1">
    <location>
        <begin position="87"/>
        <end position="123"/>
    </location>
</feature>
<evidence type="ECO:0008006" key="5">
    <source>
        <dbReference type="Google" id="ProtNLM"/>
    </source>
</evidence>
<feature type="region of interest" description="Disordered" evidence="1">
    <location>
        <begin position="87"/>
        <end position="131"/>
    </location>
</feature>
<dbReference type="Proteomes" id="UP001593940">
    <property type="component" value="Unassembled WGS sequence"/>
</dbReference>
<protein>
    <recommendedName>
        <fullName evidence="5">PepSY domain-containing protein</fullName>
    </recommendedName>
</protein>
<evidence type="ECO:0000256" key="2">
    <source>
        <dbReference type="SAM" id="SignalP"/>
    </source>
</evidence>
<gene>
    <name evidence="3" type="ORF">ACETIH_18000</name>
</gene>
<proteinExistence type="predicted"/>
<feature type="signal peptide" evidence="2">
    <location>
        <begin position="1"/>
        <end position="21"/>
    </location>
</feature>
<feature type="region of interest" description="Disordered" evidence="1">
    <location>
        <begin position="23"/>
        <end position="46"/>
    </location>
</feature>